<sequence length="68" mass="7895">MPNDFIVSKDRHEVTHLPTGLIWLFKRTPDGYWDGVVMNMDKCPKWPADRLARLSGQAGEALKKEWKL</sequence>
<name>A0A6J5Q7Y5_9CAUD</name>
<organism evidence="1">
    <name type="scientific">uncultured Caudovirales phage</name>
    <dbReference type="NCBI Taxonomy" id="2100421"/>
    <lineage>
        <taxon>Viruses</taxon>
        <taxon>Duplodnaviria</taxon>
        <taxon>Heunggongvirae</taxon>
        <taxon>Uroviricota</taxon>
        <taxon>Caudoviricetes</taxon>
        <taxon>Peduoviridae</taxon>
        <taxon>Maltschvirus</taxon>
        <taxon>Maltschvirus maltsch</taxon>
    </lineage>
</organism>
<dbReference type="EMBL" id="LR797485">
    <property type="protein sequence ID" value="CAB4219688.1"/>
    <property type="molecule type" value="Genomic_DNA"/>
</dbReference>
<reference evidence="1" key="1">
    <citation type="submission" date="2020-05" db="EMBL/GenBank/DDBJ databases">
        <authorList>
            <person name="Chiriac C."/>
            <person name="Salcher M."/>
            <person name="Ghai R."/>
            <person name="Kavagutti S V."/>
        </authorList>
    </citation>
    <scope>NUCLEOTIDE SEQUENCE</scope>
</reference>
<evidence type="ECO:0000313" key="1">
    <source>
        <dbReference type="EMBL" id="CAB4178487.1"/>
    </source>
</evidence>
<proteinExistence type="predicted"/>
<protein>
    <submittedName>
        <fullName evidence="1">Uncharacterized protein</fullName>
    </submittedName>
</protein>
<accession>A0A6J5Q7Y5</accession>
<dbReference type="EMBL" id="LR796967">
    <property type="protein sequence ID" value="CAB4178487.1"/>
    <property type="molecule type" value="Genomic_DNA"/>
</dbReference>
<gene>
    <name evidence="1" type="ORF">UFOVP1021_42</name>
    <name evidence="2" type="ORF">UFOVP1622_6</name>
</gene>
<evidence type="ECO:0000313" key="2">
    <source>
        <dbReference type="EMBL" id="CAB4219688.1"/>
    </source>
</evidence>